<feature type="domain" description="SH3b" evidence="2">
    <location>
        <begin position="33"/>
        <end position="98"/>
    </location>
</feature>
<reference evidence="3 4" key="1">
    <citation type="journal article" date="2023" name="Environ Microbiome">
        <title>A coral-associated actinobacterium mitigates coral bleaching under heat stress.</title>
        <authorList>
            <person name="Li J."/>
            <person name="Zou Y."/>
            <person name="Li Q."/>
            <person name="Zhang J."/>
            <person name="Bourne D.G."/>
            <person name="Lyu Y."/>
            <person name="Liu C."/>
            <person name="Zhang S."/>
        </authorList>
    </citation>
    <scope>NUCLEOTIDE SEQUENCE [LARGE SCALE GENOMIC DNA]</scope>
    <source>
        <strain evidence="3 4">SCSIO 13291</strain>
    </source>
</reference>
<protein>
    <submittedName>
        <fullName evidence="3">SH3 domain-containing protein</fullName>
    </submittedName>
</protein>
<dbReference type="InterPro" id="IPR052354">
    <property type="entry name" value="Cell_Wall_Dynamics_Protein"/>
</dbReference>
<name>A0ABZ3CAS8_9ACTN</name>
<evidence type="ECO:0000313" key="4">
    <source>
        <dbReference type="Proteomes" id="UP001434337"/>
    </source>
</evidence>
<evidence type="ECO:0000256" key="1">
    <source>
        <dbReference type="SAM" id="SignalP"/>
    </source>
</evidence>
<evidence type="ECO:0000313" key="3">
    <source>
        <dbReference type="EMBL" id="WZW99282.1"/>
    </source>
</evidence>
<accession>A0ABZ3CAS8</accession>
<dbReference type="Proteomes" id="UP001434337">
    <property type="component" value="Chromosome"/>
</dbReference>
<dbReference type="RefSeq" id="WP_342373018.1">
    <property type="nucleotide sequence ID" value="NZ_CP115965.1"/>
</dbReference>
<keyword evidence="1" id="KW-0732">Signal</keyword>
<dbReference type="InterPro" id="IPR003646">
    <property type="entry name" value="SH3-like_bac-type"/>
</dbReference>
<dbReference type="PANTHER" id="PTHR34408:SF1">
    <property type="entry name" value="GLYCOSYL HYDROLASE FAMILY 19 DOMAIN-CONTAINING PROTEIN HI_1415"/>
    <property type="match status" value="1"/>
</dbReference>
<feature type="domain" description="SH3b" evidence="2">
    <location>
        <begin position="112"/>
        <end position="180"/>
    </location>
</feature>
<organism evidence="3 4">
    <name type="scientific">Propioniciclava soli</name>
    <dbReference type="NCBI Taxonomy" id="2775081"/>
    <lineage>
        <taxon>Bacteria</taxon>
        <taxon>Bacillati</taxon>
        <taxon>Actinomycetota</taxon>
        <taxon>Actinomycetes</taxon>
        <taxon>Propionibacteriales</taxon>
        <taxon>Propionibacteriaceae</taxon>
        <taxon>Propioniciclava</taxon>
    </lineage>
</organism>
<dbReference type="Pfam" id="PF08239">
    <property type="entry name" value="SH3_3"/>
    <property type="match status" value="2"/>
</dbReference>
<feature type="signal peptide" evidence="1">
    <location>
        <begin position="1"/>
        <end position="29"/>
    </location>
</feature>
<sequence>MTNALRLLNRTACGAATLALFSVGGLVLANPAAGSSPMTATTAVNLRSGPGTANPVRSVLAANETVTATGSTSGGWYEVTTKAGVTGWVSQNFLRAASASTAATSNAVALAATSASATGEATTTAAVNVRSGPGTGHGVIGVAPRGTTLGTTGTTSGGWTQVVWQGSAAWISTNYLSASPVTSTPAAGQVRTTANLYLRSAGNASASWDTVLPKGSVVDTAGATTATYTEVIVGGQNRWIATRYTVAVTAAAPVAPAPPAANGTVYVTVNSLNVRATSAADGAVVGSVSRGTALPTTGNTANNRTEIIHQGVARWVYSPYVSATAPDASGGGGGATGVAITGYDKLTPSAKRIVDHVVANHPQIRSIGGWRASSSYSSDHPNGRAVDLMIPNWQSSANAEMGWELARFFADNAATFNVSYIIYRQQSWNASYPDRGWRGMEDRGSATANHFDHVHISVRS</sequence>
<dbReference type="PANTHER" id="PTHR34408">
    <property type="entry name" value="FAMILY PROTEIN, PUTATIVE-RELATED"/>
    <property type="match status" value="1"/>
</dbReference>
<dbReference type="PROSITE" id="PS51781">
    <property type="entry name" value="SH3B"/>
    <property type="match status" value="2"/>
</dbReference>
<gene>
    <name evidence="3" type="ORF">PCC79_03530</name>
</gene>
<dbReference type="Pfam" id="PF26571">
    <property type="entry name" value="VldE"/>
    <property type="match status" value="1"/>
</dbReference>
<dbReference type="InterPro" id="IPR058593">
    <property type="entry name" value="ARB_07466-like_C"/>
</dbReference>
<dbReference type="SMART" id="SM00287">
    <property type="entry name" value="SH3b"/>
    <property type="match status" value="4"/>
</dbReference>
<dbReference type="EMBL" id="CP115965">
    <property type="protein sequence ID" value="WZW99282.1"/>
    <property type="molecule type" value="Genomic_DNA"/>
</dbReference>
<evidence type="ECO:0000259" key="2">
    <source>
        <dbReference type="PROSITE" id="PS51781"/>
    </source>
</evidence>
<dbReference type="Gene3D" id="2.30.30.40">
    <property type="entry name" value="SH3 Domains"/>
    <property type="match status" value="3"/>
</dbReference>
<keyword evidence="4" id="KW-1185">Reference proteome</keyword>
<proteinExistence type="predicted"/>
<feature type="chain" id="PRO_5045978111" evidence="1">
    <location>
        <begin position="30"/>
        <end position="460"/>
    </location>
</feature>